<evidence type="ECO:0000259" key="3">
    <source>
        <dbReference type="Pfam" id="PF12620"/>
    </source>
</evidence>
<reference evidence="4" key="1">
    <citation type="submission" date="2015-04" db="UniProtKB">
        <authorList>
            <consortium name="EnsemblPlants"/>
        </authorList>
    </citation>
    <scope>IDENTIFICATION</scope>
</reference>
<feature type="chain" id="PRO_5002354062" description="DUF3778 domain-containing protein" evidence="2">
    <location>
        <begin position="20"/>
        <end position="180"/>
    </location>
</feature>
<keyword evidence="5" id="KW-1185">Reference proteome</keyword>
<feature type="transmembrane region" description="Helical" evidence="1">
    <location>
        <begin position="152"/>
        <end position="174"/>
    </location>
</feature>
<reference evidence="4" key="2">
    <citation type="submission" date="2018-05" db="EMBL/GenBank/DDBJ databases">
        <title>OgluRS3 (Oryza glumaepatula Reference Sequence Version 3).</title>
        <authorList>
            <person name="Zhang J."/>
            <person name="Kudrna D."/>
            <person name="Lee S."/>
            <person name="Talag J."/>
            <person name="Welchert J."/>
            <person name="Wing R.A."/>
        </authorList>
    </citation>
    <scope>NUCLEOTIDE SEQUENCE [LARGE SCALE GENOMIC DNA]</scope>
</reference>
<dbReference type="HOGENOM" id="CLU_1498565_0_0_1"/>
<accession>A0A0E0AVL0</accession>
<proteinExistence type="predicted"/>
<protein>
    <recommendedName>
        <fullName evidence="3">DUF3778 domain-containing protein</fullName>
    </recommendedName>
</protein>
<evidence type="ECO:0000256" key="2">
    <source>
        <dbReference type="SAM" id="SignalP"/>
    </source>
</evidence>
<keyword evidence="1" id="KW-1133">Transmembrane helix</keyword>
<keyword evidence="2" id="KW-0732">Signal</keyword>
<dbReference type="EnsemblPlants" id="OGLUM08G16160.1">
    <property type="protein sequence ID" value="OGLUM08G16160.1"/>
    <property type="gene ID" value="OGLUM08G16160"/>
</dbReference>
<sequence length="180" mass="19965">MPLLVQLLPLLAAAVGSSSSTSSFKPKPLEALCRPLLSHLRPQSKTEVYWQPLKSPIVVGWLVYVLALSFDSYRSRTWFVIRVELGPPFNDESHGDALLSPVTLTPKIYGSAINLDLVPFPWRQPKGINVVAVLRRRGSAVVTAPPQLPVGLLLFLLFGFIWKVVSVVWLTLFLQGCLCF</sequence>
<dbReference type="Gramene" id="OGLUM08G16160.1">
    <property type="protein sequence ID" value="OGLUM08G16160.1"/>
    <property type="gene ID" value="OGLUM08G16160"/>
</dbReference>
<keyword evidence="1" id="KW-0472">Membrane</keyword>
<keyword evidence="1" id="KW-0812">Transmembrane</keyword>
<feature type="domain" description="DUF3778" evidence="3">
    <location>
        <begin position="60"/>
        <end position="106"/>
    </location>
</feature>
<dbReference type="Proteomes" id="UP000026961">
    <property type="component" value="Chromosome 8"/>
</dbReference>
<feature type="signal peptide" evidence="2">
    <location>
        <begin position="1"/>
        <end position="19"/>
    </location>
</feature>
<dbReference type="Pfam" id="PF12620">
    <property type="entry name" value="DUF3778"/>
    <property type="match status" value="1"/>
</dbReference>
<evidence type="ECO:0000256" key="1">
    <source>
        <dbReference type="SAM" id="Phobius"/>
    </source>
</evidence>
<evidence type="ECO:0000313" key="4">
    <source>
        <dbReference type="EnsemblPlants" id="OGLUM08G16160.1"/>
    </source>
</evidence>
<evidence type="ECO:0000313" key="5">
    <source>
        <dbReference type="Proteomes" id="UP000026961"/>
    </source>
</evidence>
<name>A0A0E0AVL0_9ORYZ</name>
<dbReference type="InterPro" id="IPR022256">
    <property type="entry name" value="DUF3778"/>
</dbReference>
<dbReference type="AlphaFoldDB" id="A0A0E0AVL0"/>
<organism evidence="4">
    <name type="scientific">Oryza glumipatula</name>
    <dbReference type="NCBI Taxonomy" id="40148"/>
    <lineage>
        <taxon>Eukaryota</taxon>
        <taxon>Viridiplantae</taxon>
        <taxon>Streptophyta</taxon>
        <taxon>Embryophyta</taxon>
        <taxon>Tracheophyta</taxon>
        <taxon>Spermatophyta</taxon>
        <taxon>Magnoliopsida</taxon>
        <taxon>Liliopsida</taxon>
        <taxon>Poales</taxon>
        <taxon>Poaceae</taxon>
        <taxon>BOP clade</taxon>
        <taxon>Oryzoideae</taxon>
        <taxon>Oryzeae</taxon>
        <taxon>Oryzinae</taxon>
        <taxon>Oryza</taxon>
    </lineage>
</organism>